<keyword evidence="2" id="KW-0472">Membrane</keyword>
<feature type="compositionally biased region" description="Low complexity" evidence="1">
    <location>
        <begin position="150"/>
        <end position="166"/>
    </location>
</feature>
<protein>
    <submittedName>
        <fullName evidence="3">Uncharacterized protein</fullName>
    </submittedName>
</protein>
<feature type="compositionally biased region" description="Low complexity" evidence="1">
    <location>
        <begin position="119"/>
        <end position="143"/>
    </location>
</feature>
<keyword evidence="2" id="KW-0812">Transmembrane</keyword>
<keyword evidence="2" id="KW-1133">Transmembrane helix</keyword>
<dbReference type="RefSeq" id="WP_345699667.1">
    <property type="nucleotide sequence ID" value="NZ_BAABIS010000001.1"/>
</dbReference>
<feature type="compositionally biased region" description="Gly residues" evidence="1">
    <location>
        <begin position="167"/>
        <end position="177"/>
    </location>
</feature>
<reference evidence="4" key="1">
    <citation type="journal article" date="2019" name="Int. J. Syst. Evol. Microbiol.">
        <title>The Global Catalogue of Microorganisms (GCM) 10K type strain sequencing project: providing services to taxonomists for standard genome sequencing and annotation.</title>
        <authorList>
            <consortium name="The Broad Institute Genomics Platform"/>
            <consortium name="The Broad Institute Genome Sequencing Center for Infectious Disease"/>
            <person name="Wu L."/>
            <person name="Ma J."/>
        </authorList>
    </citation>
    <scope>NUCLEOTIDE SEQUENCE [LARGE SCALE GENOMIC DNA]</scope>
    <source>
        <strain evidence="4">JCM 13006</strain>
    </source>
</reference>
<evidence type="ECO:0000256" key="1">
    <source>
        <dbReference type="SAM" id="MobiDB-lite"/>
    </source>
</evidence>
<feature type="region of interest" description="Disordered" evidence="1">
    <location>
        <begin position="1"/>
        <end position="57"/>
    </location>
</feature>
<evidence type="ECO:0000313" key="3">
    <source>
        <dbReference type="EMBL" id="GAA4870242.1"/>
    </source>
</evidence>
<name>A0ABP9E5Y5_9ACTN</name>
<dbReference type="EMBL" id="BAABIS010000001">
    <property type="protein sequence ID" value="GAA4870242.1"/>
    <property type="molecule type" value="Genomic_DNA"/>
</dbReference>
<feature type="region of interest" description="Disordered" evidence="1">
    <location>
        <begin position="88"/>
        <end position="193"/>
    </location>
</feature>
<evidence type="ECO:0000256" key="2">
    <source>
        <dbReference type="SAM" id="Phobius"/>
    </source>
</evidence>
<comment type="caution">
    <text evidence="3">The sequence shown here is derived from an EMBL/GenBank/DDBJ whole genome shotgun (WGS) entry which is preliminary data.</text>
</comment>
<gene>
    <name evidence="3" type="ORF">GCM10023235_56220</name>
</gene>
<dbReference type="Proteomes" id="UP001501752">
    <property type="component" value="Unassembled WGS sequence"/>
</dbReference>
<accession>A0ABP9E5Y5</accession>
<feature type="compositionally biased region" description="Basic and acidic residues" evidence="1">
    <location>
        <begin position="22"/>
        <end position="49"/>
    </location>
</feature>
<sequence length="306" mass="31104">MTDDRKQPSSPPETTALLRGAAEAHRPDRARILARVERGVQRPDAEPGRRRAASLPWWPKAAMAAAATIGVTVAGGFAVAAIGQSPAPQPVRTALAPGTPSPAPDTSTAPAPAPPSEPTGPQSSPSPQTTGSAAAGAGATGSPASPPPSASSTQQRSRTTSSSSPRVGGGAGGGAGTHDGPLRSDGVVDPTSNDYWAQNNVTVRTDEPLTVLGVDLRIALTPGVAEAGHWQSRSDGDFVFTAREEGGYLVYRWALRSGVTLPPGAYVFAGQYTHAADRQYSGDGYHVEAAVGLGPAPAWEGFAPAP</sequence>
<organism evidence="3 4">
    <name type="scientific">Kitasatospora terrestris</name>
    <dbReference type="NCBI Taxonomy" id="258051"/>
    <lineage>
        <taxon>Bacteria</taxon>
        <taxon>Bacillati</taxon>
        <taxon>Actinomycetota</taxon>
        <taxon>Actinomycetes</taxon>
        <taxon>Kitasatosporales</taxon>
        <taxon>Streptomycetaceae</taxon>
        <taxon>Kitasatospora</taxon>
    </lineage>
</organism>
<keyword evidence="4" id="KW-1185">Reference proteome</keyword>
<proteinExistence type="predicted"/>
<evidence type="ECO:0000313" key="4">
    <source>
        <dbReference type="Proteomes" id="UP001501752"/>
    </source>
</evidence>
<feature type="transmembrane region" description="Helical" evidence="2">
    <location>
        <begin position="61"/>
        <end position="83"/>
    </location>
</feature>